<gene>
    <name evidence="1" type="ORF">GCM10009017_12760</name>
    <name evidence="2" type="ORF">J2752_000468</name>
</gene>
<dbReference type="Proteomes" id="UP000765891">
    <property type="component" value="Unassembled WGS sequence"/>
</dbReference>
<evidence type="ECO:0000313" key="3">
    <source>
        <dbReference type="Proteomes" id="UP000614609"/>
    </source>
</evidence>
<keyword evidence="3" id="KW-1185">Reference proteome</keyword>
<reference evidence="1" key="2">
    <citation type="submission" date="2020-09" db="EMBL/GenBank/DDBJ databases">
        <authorList>
            <person name="Sun Q."/>
            <person name="Ohkuma M."/>
        </authorList>
    </citation>
    <scope>NUCLEOTIDE SEQUENCE</scope>
    <source>
        <strain evidence="1">JCM 16108</strain>
    </source>
</reference>
<accession>A0A830FUR3</accession>
<evidence type="ECO:0000313" key="1">
    <source>
        <dbReference type="EMBL" id="GGM64150.1"/>
    </source>
</evidence>
<organism evidence="1 3">
    <name type="scientific">Halarchaeum rubridurum</name>
    <dbReference type="NCBI Taxonomy" id="489911"/>
    <lineage>
        <taxon>Archaea</taxon>
        <taxon>Methanobacteriati</taxon>
        <taxon>Methanobacteriota</taxon>
        <taxon>Stenosarchaea group</taxon>
        <taxon>Halobacteria</taxon>
        <taxon>Halobacteriales</taxon>
        <taxon>Halobacteriaceae</taxon>
    </lineage>
</organism>
<sequence>MDAADALGTGLAFESDWDFELVAGSIGTVSGIDCLGRDLAFALERDLEIGQLGTVDARKDVEIDVRDLVSGEDRVQSIDQLDVREPAPDTVEIDVALTATTGERGQYVFTQ</sequence>
<proteinExistence type="predicted"/>
<dbReference type="AlphaFoldDB" id="A0A830FUR3"/>
<dbReference type="EMBL" id="JAGGKO010000001">
    <property type="protein sequence ID" value="MBP1953587.1"/>
    <property type="molecule type" value="Genomic_DNA"/>
</dbReference>
<evidence type="ECO:0000313" key="2">
    <source>
        <dbReference type="EMBL" id="MBP1953587.1"/>
    </source>
</evidence>
<comment type="caution">
    <text evidence="1">The sequence shown here is derived from an EMBL/GenBank/DDBJ whole genome shotgun (WGS) entry which is preliminary data.</text>
</comment>
<dbReference type="EMBL" id="BMOO01000003">
    <property type="protein sequence ID" value="GGM64150.1"/>
    <property type="molecule type" value="Genomic_DNA"/>
</dbReference>
<reference evidence="2" key="3">
    <citation type="submission" date="2021-03" db="EMBL/GenBank/DDBJ databases">
        <title>Genomic Encyclopedia of Type Strains, Phase IV (KMG-IV): sequencing the most valuable type-strain genomes for metagenomic binning, comparative biology and taxonomic classification.</title>
        <authorList>
            <person name="Goeker M."/>
        </authorList>
    </citation>
    <scope>NUCLEOTIDE SEQUENCE</scope>
    <source>
        <strain evidence="2">DSM 22443</strain>
    </source>
</reference>
<protein>
    <submittedName>
        <fullName evidence="1">Uncharacterized protein</fullName>
    </submittedName>
</protein>
<dbReference type="Proteomes" id="UP000614609">
    <property type="component" value="Unassembled WGS sequence"/>
</dbReference>
<name>A0A830FUR3_9EURY</name>
<dbReference type="RefSeq" id="WP_188871072.1">
    <property type="nucleotide sequence ID" value="NZ_BMOO01000003.1"/>
</dbReference>
<reference evidence="1" key="1">
    <citation type="journal article" date="2014" name="Int. J. Syst. Evol. Microbiol.">
        <title>Complete genome sequence of Corynebacterium casei LMG S-19264T (=DSM 44701T), isolated from a smear-ripened cheese.</title>
        <authorList>
            <consortium name="US DOE Joint Genome Institute (JGI-PGF)"/>
            <person name="Walter F."/>
            <person name="Albersmeier A."/>
            <person name="Kalinowski J."/>
            <person name="Ruckert C."/>
        </authorList>
    </citation>
    <scope>NUCLEOTIDE SEQUENCE</scope>
    <source>
        <strain evidence="1">JCM 16108</strain>
    </source>
</reference>